<dbReference type="GO" id="GO:1990281">
    <property type="term" value="C:efflux pump complex"/>
    <property type="evidence" value="ECO:0007669"/>
    <property type="project" value="TreeGrafter"/>
</dbReference>
<dbReference type="Proteomes" id="UP000005540">
    <property type="component" value="Unassembled WGS sequence"/>
</dbReference>
<dbReference type="EMBL" id="ABZS01000044">
    <property type="protein sequence ID" value="EEP60886.1"/>
    <property type="molecule type" value="Genomic_DNA"/>
</dbReference>
<name>C4FJ69_9AQUI</name>
<organism evidence="4 5">
    <name type="scientific">Sulfurihydrogenibium yellowstonense SS-5</name>
    <dbReference type="NCBI Taxonomy" id="432331"/>
    <lineage>
        <taxon>Bacteria</taxon>
        <taxon>Pseudomonadati</taxon>
        <taxon>Aquificota</taxon>
        <taxon>Aquificia</taxon>
        <taxon>Aquificales</taxon>
        <taxon>Hydrogenothermaceae</taxon>
        <taxon>Sulfurihydrogenibium</taxon>
    </lineage>
</organism>
<protein>
    <submittedName>
        <fullName evidence="4">Efflux transporter, RND family, MFP subunit</fullName>
    </submittedName>
</protein>
<keyword evidence="3" id="KW-1133">Transmembrane helix</keyword>
<evidence type="ECO:0000256" key="1">
    <source>
        <dbReference type="ARBA" id="ARBA00009477"/>
    </source>
</evidence>
<evidence type="ECO:0000256" key="2">
    <source>
        <dbReference type="SAM" id="Coils"/>
    </source>
</evidence>
<comment type="similarity">
    <text evidence="1">Belongs to the membrane fusion protein (MFP) (TC 8.A.1) family.</text>
</comment>
<dbReference type="AlphaFoldDB" id="C4FJ69"/>
<comment type="caution">
    <text evidence="4">The sequence shown here is derived from an EMBL/GenBank/DDBJ whole genome shotgun (WGS) entry which is preliminary data.</text>
</comment>
<dbReference type="PANTHER" id="PTHR30469:SF15">
    <property type="entry name" value="HLYD FAMILY OF SECRETION PROTEINS"/>
    <property type="match status" value="1"/>
</dbReference>
<keyword evidence="3" id="KW-0812">Transmembrane</keyword>
<dbReference type="OrthoDB" id="9806939at2"/>
<feature type="transmembrane region" description="Helical" evidence="3">
    <location>
        <begin position="7"/>
        <end position="24"/>
    </location>
</feature>
<gene>
    <name evidence="4" type="ORF">SULYE_0611</name>
</gene>
<dbReference type="Gene3D" id="2.40.50.100">
    <property type="match status" value="1"/>
</dbReference>
<dbReference type="PANTHER" id="PTHR30469">
    <property type="entry name" value="MULTIDRUG RESISTANCE PROTEIN MDTA"/>
    <property type="match status" value="1"/>
</dbReference>
<reference evidence="4 5" key="1">
    <citation type="submission" date="2009-04" db="EMBL/GenBank/DDBJ databases">
        <authorList>
            <person name="Reysenbach A.-L."/>
            <person name="Heidelberg J.F."/>
            <person name="Nelson W.C."/>
        </authorList>
    </citation>
    <scope>NUCLEOTIDE SEQUENCE [LARGE SCALE GENOMIC DNA]</scope>
    <source>
        <strain evidence="4 5">SS-5</strain>
    </source>
</reference>
<keyword evidence="5" id="KW-1185">Reference proteome</keyword>
<dbReference type="SUPFAM" id="SSF111369">
    <property type="entry name" value="HlyD-like secretion proteins"/>
    <property type="match status" value="1"/>
</dbReference>
<feature type="coiled-coil region" evidence="2">
    <location>
        <begin position="121"/>
        <end position="200"/>
    </location>
</feature>
<accession>C4FJ69</accession>
<dbReference type="GO" id="GO:0015562">
    <property type="term" value="F:efflux transmembrane transporter activity"/>
    <property type="evidence" value="ECO:0007669"/>
    <property type="project" value="TreeGrafter"/>
</dbReference>
<evidence type="ECO:0000313" key="5">
    <source>
        <dbReference type="Proteomes" id="UP000005540"/>
    </source>
</evidence>
<sequence length="391" mass="43347">MGKSKKIFIFVVLIVILIAIFSVIRKKRELASFEKPKSYPLVVNTFNVKQGELESYQKFLGEFRPENDALVSSKFSATVLYVANEGTKVKKGDLVFKLDSSDIESNISALTYSQKAILDQIDSAKAQVEASNTQYINAKKEYERYKGLYEKELISKEQLENMENLYKQALANKENALSKVKQLEDQAKSVAGQIESLKSNLNYTEYRAPFDGVVASKFVNVGDVALAGKPLVEIVGSGKYLVYVNVPTELALKVKKGDVEKVSYNGRSVDAVVEDVLQSAQNNLSIIKLSVSNNPFNLPAHTFVDVFIKEGKCDGFIVHANSVVKKVDGYYVIGIKDSKAHLVPVVVKSKTLTEACVDGNLSTIDKVVVGDESLLQRIYEGQKLIEFRGEN</sequence>
<evidence type="ECO:0000256" key="3">
    <source>
        <dbReference type="SAM" id="Phobius"/>
    </source>
</evidence>
<dbReference type="Gene3D" id="1.10.287.470">
    <property type="entry name" value="Helix hairpin bin"/>
    <property type="match status" value="1"/>
</dbReference>
<dbReference type="InterPro" id="IPR006143">
    <property type="entry name" value="RND_pump_MFP"/>
</dbReference>
<dbReference type="Gene3D" id="2.40.30.170">
    <property type="match status" value="1"/>
</dbReference>
<keyword evidence="3" id="KW-0472">Membrane</keyword>
<dbReference type="RefSeq" id="WP_007546302.1">
    <property type="nucleotide sequence ID" value="NZ_ABZS01000044.1"/>
</dbReference>
<keyword evidence="2" id="KW-0175">Coiled coil</keyword>
<evidence type="ECO:0000313" key="4">
    <source>
        <dbReference type="EMBL" id="EEP60886.1"/>
    </source>
</evidence>
<proteinExistence type="inferred from homology"/>
<dbReference type="NCBIfam" id="TIGR01730">
    <property type="entry name" value="RND_mfp"/>
    <property type="match status" value="1"/>
</dbReference>